<feature type="transmembrane region" description="Helical" evidence="5">
    <location>
        <begin position="185"/>
        <end position="206"/>
    </location>
</feature>
<proteinExistence type="inferred from homology"/>
<comment type="similarity">
    <text evidence="5">Belongs to the 4-toluene sulfonate uptake permease (TSUP) (TC 2.A.102) family.</text>
</comment>
<dbReference type="PANTHER" id="PTHR43483">
    <property type="entry name" value="MEMBRANE TRANSPORTER PROTEIN HI_0806-RELATED"/>
    <property type="match status" value="1"/>
</dbReference>
<evidence type="ECO:0000313" key="7">
    <source>
        <dbReference type="Proteomes" id="UP001210770"/>
    </source>
</evidence>
<dbReference type="RefSeq" id="WP_067264714.1">
    <property type="nucleotide sequence ID" value="NZ_CP116423.1"/>
</dbReference>
<feature type="transmembrane region" description="Helical" evidence="5">
    <location>
        <begin position="151"/>
        <end position="173"/>
    </location>
</feature>
<feature type="transmembrane region" description="Helical" evidence="5">
    <location>
        <begin position="87"/>
        <end position="107"/>
    </location>
</feature>
<accession>A0AAX3LSI5</accession>
<evidence type="ECO:0000256" key="4">
    <source>
        <dbReference type="ARBA" id="ARBA00023136"/>
    </source>
</evidence>
<evidence type="ECO:0000256" key="2">
    <source>
        <dbReference type="ARBA" id="ARBA00022692"/>
    </source>
</evidence>
<evidence type="ECO:0000256" key="1">
    <source>
        <dbReference type="ARBA" id="ARBA00004141"/>
    </source>
</evidence>
<gene>
    <name evidence="6" type="ORF">PL336_06525</name>
</gene>
<organism evidence="6 7">
    <name type="scientific">Sulfitobacter faviae</name>
    <dbReference type="NCBI Taxonomy" id="1775881"/>
    <lineage>
        <taxon>Bacteria</taxon>
        <taxon>Pseudomonadati</taxon>
        <taxon>Pseudomonadota</taxon>
        <taxon>Alphaproteobacteria</taxon>
        <taxon>Rhodobacterales</taxon>
        <taxon>Roseobacteraceae</taxon>
        <taxon>Sulfitobacter</taxon>
    </lineage>
</organism>
<feature type="transmembrane region" description="Helical" evidence="5">
    <location>
        <begin position="54"/>
        <end position="75"/>
    </location>
</feature>
<reference evidence="6" key="1">
    <citation type="submission" date="2023-01" db="EMBL/GenBank/DDBJ databases">
        <title>Comparative genomic analysis of cold water coral derived Sulfitobacter faviae: insights into their metabolism and habitat adaptation.</title>
        <authorList>
            <person name="Guo Y."/>
            <person name="Lin S."/>
            <person name="Huang Z."/>
            <person name="Tang K."/>
            <person name="Wang X."/>
        </authorList>
    </citation>
    <scope>NUCLEOTIDE SEQUENCE</scope>
    <source>
        <strain evidence="6">SCSIO W_1865</strain>
    </source>
</reference>
<keyword evidence="3 5" id="KW-1133">Transmembrane helix</keyword>
<feature type="transmembrane region" description="Helical" evidence="5">
    <location>
        <begin position="250"/>
        <end position="267"/>
    </location>
</feature>
<dbReference type="GO" id="GO:0005886">
    <property type="term" value="C:plasma membrane"/>
    <property type="evidence" value="ECO:0007669"/>
    <property type="project" value="UniProtKB-SubCell"/>
</dbReference>
<dbReference type="Pfam" id="PF01925">
    <property type="entry name" value="TauE"/>
    <property type="match status" value="1"/>
</dbReference>
<sequence>MPELNDLLPMLVLLALIGGFAGILAGLLGVGGGIVLVPAFFYVLQSLGYGGPQLMQICLATSLATIIVTSARSVHAHNKKGAVDWEILRTWAPGIMLGAILGVLLVSQLRTQTLQVIFGGLALCVGLYLGFGRSEWRLGETMPRGLKRALLSPMVGFLSVLMGIGGGSFGVPLMTLHGRPIHKAVATAAGFGLLIAVPSVIAFLFVDIGQNRPPLTLGAVNLAAFGIVVAMTLITAPWGVRLAHAMDPKPLRRVFAVFLVLVALNMLRKALWG</sequence>
<protein>
    <recommendedName>
        <fullName evidence="5">Probable membrane transporter protein</fullName>
    </recommendedName>
</protein>
<keyword evidence="4 5" id="KW-0472">Membrane</keyword>
<keyword evidence="5" id="KW-1003">Cell membrane</keyword>
<feature type="transmembrane region" description="Helical" evidence="5">
    <location>
        <begin position="218"/>
        <end position="238"/>
    </location>
</feature>
<evidence type="ECO:0000256" key="5">
    <source>
        <dbReference type="RuleBase" id="RU363041"/>
    </source>
</evidence>
<keyword evidence="2 5" id="KW-0812">Transmembrane</keyword>
<comment type="subcellular location">
    <subcellularLocation>
        <location evidence="5">Cell membrane</location>
        <topology evidence="5">Multi-pass membrane protein</topology>
    </subcellularLocation>
    <subcellularLocation>
        <location evidence="1">Membrane</location>
        <topology evidence="1">Multi-pass membrane protein</topology>
    </subcellularLocation>
</comment>
<evidence type="ECO:0000313" key="6">
    <source>
        <dbReference type="EMBL" id="WCE71482.1"/>
    </source>
</evidence>
<dbReference type="PANTHER" id="PTHR43483:SF3">
    <property type="entry name" value="MEMBRANE TRANSPORTER PROTEIN HI_0806-RELATED"/>
    <property type="match status" value="1"/>
</dbReference>
<dbReference type="EMBL" id="CP116423">
    <property type="protein sequence ID" value="WCE71482.1"/>
    <property type="molecule type" value="Genomic_DNA"/>
</dbReference>
<dbReference type="AlphaFoldDB" id="A0AAX3LSI5"/>
<dbReference type="Proteomes" id="UP001210770">
    <property type="component" value="Chromosome"/>
</dbReference>
<feature type="transmembrane region" description="Helical" evidence="5">
    <location>
        <begin position="12"/>
        <end position="42"/>
    </location>
</feature>
<evidence type="ECO:0000256" key="3">
    <source>
        <dbReference type="ARBA" id="ARBA00022989"/>
    </source>
</evidence>
<dbReference type="InterPro" id="IPR002781">
    <property type="entry name" value="TM_pro_TauE-like"/>
</dbReference>
<name>A0AAX3LSI5_9RHOB</name>
<feature type="transmembrane region" description="Helical" evidence="5">
    <location>
        <begin position="113"/>
        <end position="131"/>
    </location>
</feature>